<feature type="chain" id="PRO_5044375487" description="Alginate export domain-containing protein" evidence="1">
    <location>
        <begin position="25"/>
        <end position="414"/>
    </location>
</feature>
<organism evidence="2 5">
    <name type="scientific">Candidatus Infernicultor aquiphilus</name>
    <dbReference type="NCBI Taxonomy" id="1805029"/>
    <lineage>
        <taxon>Bacteria</taxon>
        <taxon>Pseudomonadati</taxon>
        <taxon>Atribacterota</taxon>
        <taxon>Candidatus Phoenicimicrobiia</taxon>
        <taxon>Candidatus Pheonicimicrobiales</taxon>
        <taxon>Candidatus Phoenicimicrobiaceae</taxon>
        <taxon>Candidatus Infernicultor</taxon>
    </lineage>
</organism>
<evidence type="ECO:0000313" key="6">
    <source>
        <dbReference type="Proteomes" id="UP000228560"/>
    </source>
</evidence>
<dbReference type="EMBL" id="PFTV01000135">
    <property type="protein sequence ID" value="PJB56295.1"/>
    <property type="molecule type" value="Genomic_DNA"/>
</dbReference>
<evidence type="ECO:0000256" key="1">
    <source>
        <dbReference type="SAM" id="SignalP"/>
    </source>
</evidence>
<comment type="caution">
    <text evidence="2">The sequence shown here is derived from an EMBL/GenBank/DDBJ whole genome shotgun (WGS) entry which is preliminary data.</text>
</comment>
<dbReference type="EMBL" id="MNYY01000047">
    <property type="protein sequence ID" value="OIP72393.1"/>
    <property type="molecule type" value="Genomic_DNA"/>
</dbReference>
<evidence type="ECO:0008006" key="8">
    <source>
        <dbReference type="Google" id="ProtNLM"/>
    </source>
</evidence>
<reference evidence="2 5" key="1">
    <citation type="journal article" date="2016" name="Environ. Microbiol.">
        <title>Genomic resolution of a cold subsurface aquifer community provides metabolic insights for novel microbes adapted to high CO concentrations.</title>
        <authorList>
            <person name="Probst A.J."/>
            <person name="Castelle C.J."/>
            <person name="Singh A."/>
            <person name="Brown C.T."/>
            <person name="Anantharaman K."/>
            <person name="Sharon I."/>
            <person name="Hug L.A."/>
            <person name="Burstein D."/>
            <person name="Emerson J.B."/>
            <person name="Thomas B.C."/>
            <person name="Banfield J.F."/>
        </authorList>
    </citation>
    <scope>NUCLEOTIDE SEQUENCE [LARGE SCALE GENOMIC DNA]</scope>
    <source>
        <strain evidence="2">CG2_30_33_13</strain>
    </source>
</reference>
<accession>A0A2M8CB36</accession>
<dbReference type="Proteomes" id="UP000231493">
    <property type="component" value="Unassembled WGS sequence"/>
</dbReference>
<reference evidence="6 7" key="3">
    <citation type="submission" date="2017-09" db="EMBL/GenBank/DDBJ databases">
        <title>Depth-based differentiation of microbial function through sediment-hosted aquifers and enrichment of novel symbionts in the deep terrestrial subsurface.</title>
        <authorList>
            <person name="Probst A.J."/>
            <person name="Ladd B."/>
            <person name="Jarett J.K."/>
            <person name="Geller-Mcgrath D.E."/>
            <person name="Sieber C.M."/>
            <person name="Emerson J.B."/>
            <person name="Anantharaman K."/>
            <person name="Thomas B.C."/>
            <person name="Malmstrom R."/>
            <person name="Stieglmeier M."/>
            <person name="Klingl A."/>
            <person name="Woyke T."/>
            <person name="Ryan C.M."/>
            <person name="Banfield J.F."/>
        </authorList>
    </citation>
    <scope>NUCLEOTIDE SEQUENCE [LARGE SCALE GENOMIC DNA]</scope>
    <source>
        <strain evidence="4">CG_4_9_14_3_um_filter_33_16</strain>
    </source>
</reference>
<accession>A0A1J5GI17</accession>
<feature type="signal peptide" evidence="1">
    <location>
        <begin position="1"/>
        <end position="24"/>
    </location>
</feature>
<name>A0A1J5GI17_9BACT</name>
<dbReference type="AlphaFoldDB" id="A0A1J5GI17"/>
<gene>
    <name evidence="2" type="ORF">AUK42_02210</name>
    <name evidence="4" type="ORF">CO097_05655</name>
    <name evidence="3" type="ORF">COZ58_04350</name>
</gene>
<evidence type="ECO:0000313" key="7">
    <source>
        <dbReference type="Proteomes" id="UP000231493"/>
    </source>
</evidence>
<proteinExistence type="predicted"/>
<protein>
    <recommendedName>
        <fullName evidence="8">Alginate export domain-containing protein</fullName>
    </recommendedName>
</protein>
<dbReference type="STRING" id="1805029.AUK42_02210"/>
<reference evidence="3" key="2">
    <citation type="submission" date="2017-09" db="EMBL/GenBank/DDBJ databases">
        <title>Depth-based differentiation of microbial function through sediment-hosted aquifers and enrichment of novel symbionts in the deep terrestrial subsurface.</title>
        <authorList>
            <person name="Probst A.J."/>
            <person name="Ladd B."/>
            <person name="Jarett J.K."/>
            <person name="Geller-Mcgrath D.E."/>
            <person name="Sieber C.M.K."/>
            <person name="Emerson J.B."/>
            <person name="Anantharaman K."/>
            <person name="Thomas B.C."/>
            <person name="Malmstrom R."/>
            <person name="Stieglmeier M."/>
            <person name="Klingl A."/>
            <person name="Woyke T."/>
            <person name="Ryan C.M."/>
            <person name="Banfield J.F."/>
        </authorList>
    </citation>
    <scope>NUCLEOTIDE SEQUENCE</scope>
    <source>
        <strain evidence="3">CG_4_8_14_3_um_filter_34_18</strain>
    </source>
</reference>
<dbReference type="Proteomes" id="UP000182763">
    <property type="component" value="Unassembled WGS sequence"/>
</dbReference>
<evidence type="ECO:0000313" key="5">
    <source>
        <dbReference type="Proteomes" id="UP000182763"/>
    </source>
</evidence>
<evidence type="ECO:0000313" key="3">
    <source>
        <dbReference type="EMBL" id="PIX34324.1"/>
    </source>
</evidence>
<dbReference type="EMBL" id="PFIP01000084">
    <property type="protein sequence ID" value="PIX34324.1"/>
    <property type="molecule type" value="Genomic_DNA"/>
</dbReference>
<keyword evidence="1" id="KW-0732">Signal</keyword>
<evidence type="ECO:0000313" key="4">
    <source>
        <dbReference type="EMBL" id="PJB56295.1"/>
    </source>
</evidence>
<accession>A0A2M7K867</accession>
<dbReference type="Proteomes" id="UP000228560">
    <property type="component" value="Unassembled WGS sequence"/>
</dbReference>
<evidence type="ECO:0000313" key="2">
    <source>
        <dbReference type="EMBL" id="OIP72393.1"/>
    </source>
</evidence>
<sequence>MSSKRNIFLVVFILVLFSALAAFASEFSGSLTYSGEYNFASQNLNNTLNLDLNYIHSFTDEVFAEGDLVIKYTDKNFYLNPIMIIPKELYISTYDLIPNLDLKTGLLIINWGASDMFSPLDNFNPLPPNISLTDISRKNGILGVEATYYFNDITYLQVIGLPHFSPSFLPEEYEKQLYLSMFSPQFQAQGIEIKDINITHNLPENPVCGIKLGRSFTSFDAAISYYNGYYFSAYPETITPVPGPSGVSLDLGLGYPKREIFGLEFQGDFPGIEGATLRGDLAYIIPEPWEVQEEYALKDPYFKAAIGVDYTTSSNLYLNVGYIWGFASEEGDECSPYLFLNAKQELKDSKFTPNYLGGISLSDGSMINYIGASYNFTDDFSITLSYLFIMGEEGSKFGQMKSAEGLYLVGEWSF</sequence>